<protein>
    <submittedName>
        <fullName evidence="1">Orotidine 5'-phosphate decarboxylase</fullName>
    </submittedName>
</protein>
<keyword evidence="2" id="KW-1185">Reference proteome</keyword>
<gene>
    <name evidence="1" type="primary">URA3</name>
    <name evidence="1" type="ORF">M8818_003321</name>
</gene>
<evidence type="ECO:0000313" key="2">
    <source>
        <dbReference type="Proteomes" id="UP001320706"/>
    </source>
</evidence>
<reference evidence="1" key="1">
    <citation type="submission" date="2024-02" db="EMBL/GenBank/DDBJ databases">
        <title>Metagenome Assembled Genome of Zalaria obscura JY119.</title>
        <authorList>
            <person name="Vighnesh L."/>
            <person name="Jagadeeshwari U."/>
            <person name="Venkata Ramana C."/>
            <person name="Sasikala C."/>
        </authorList>
    </citation>
    <scope>NUCLEOTIDE SEQUENCE</scope>
    <source>
        <strain evidence="1">JY119</strain>
    </source>
</reference>
<organism evidence="1 2">
    <name type="scientific">Zalaria obscura</name>
    <dbReference type="NCBI Taxonomy" id="2024903"/>
    <lineage>
        <taxon>Eukaryota</taxon>
        <taxon>Fungi</taxon>
        <taxon>Dikarya</taxon>
        <taxon>Ascomycota</taxon>
        <taxon>Pezizomycotina</taxon>
        <taxon>Dothideomycetes</taxon>
        <taxon>Dothideomycetidae</taxon>
        <taxon>Dothideales</taxon>
        <taxon>Zalariaceae</taxon>
        <taxon>Zalaria</taxon>
    </lineage>
</organism>
<accession>A0ACC3SF60</accession>
<name>A0ACC3SF60_9PEZI</name>
<sequence length="421" mass="45275">MPSTARHPTLTQSYYSRASLPNTSPIAAYLFRLIANKKTNLCVSADVTTSKELLELAEEVGDSICLFKTHCDIVTDFGHRTMERLQEVAKRKHFLIFEDRKFGDIGSTVQKQYTAGPLQIVKWAHIINAHIFPGPAIITALASAAAGAVAAYNSAVTTSISASPSQSYLDSSDEVPSPALSLRPSSDDLSSSNSPSEEDGEEEEDDLDETAPITSPVGGAPRHSSTSSTTDRYGRKPSVVSVSTTISTKTESISPAPAQSPHNDPSNPNSSDSEAGSVSSVAERQSALDRLGDPPYARSLLLLAQMSSAGNLFTDAYTAACIEYARQYPDFVMGFIAQRSLNTGQGDNFITMTPGVQIGSSGDGLGQQYNTPEKVVRELGTDVIIVGRGIIAKERGERREAAEVYRERGWRAYEERVRGGK</sequence>
<comment type="caution">
    <text evidence="1">The sequence shown here is derived from an EMBL/GenBank/DDBJ whole genome shotgun (WGS) entry which is preliminary data.</text>
</comment>
<evidence type="ECO:0000313" key="1">
    <source>
        <dbReference type="EMBL" id="KAK8211354.1"/>
    </source>
</evidence>
<dbReference type="Proteomes" id="UP001320706">
    <property type="component" value="Unassembled WGS sequence"/>
</dbReference>
<proteinExistence type="predicted"/>
<dbReference type="EMBL" id="JAMKPW020000014">
    <property type="protein sequence ID" value="KAK8211354.1"/>
    <property type="molecule type" value="Genomic_DNA"/>
</dbReference>